<name>A0ABW9XQH8_9BACL</name>
<comment type="similarity">
    <text evidence="2">Belongs to the amino acid-polyamine-organocation (APC) superfamily. Spore germination protein (SGP) (TC 2.A.3.9) family.</text>
</comment>
<feature type="transmembrane region" description="Helical" evidence="8">
    <location>
        <begin position="337"/>
        <end position="355"/>
    </location>
</feature>
<evidence type="ECO:0000256" key="6">
    <source>
        <dbReference type="ARBA" id="ARBA00022989"/>
    </source>
</evidence>
<dbReference type="NCBIfam" id="TIGR00912">
    <property type="entry name" value="2A0309"/>
    <property type="match status" value="1"/>
</dbReference>
<feature type="transmembrane region" description="Helical" evidence="8">
    <location>
        <begin position="304"/>
        <end position="321"/>
    </location>
</feature>
<evidence type="ECO:0000313" key="9">
    <source>
        <dbReference type="EMBL" id="NBD24907.1"/>
    </source>
</evidence>
<keyword evidence="10" id="KW-1185">Reference proteome</keyword>
<dbReference type="Pfam" id="PF03845">
    <property type="entry name" value="Spore_permease"/>
    <property type="match status" value="1"/>
</dbReference>
<keyword evidence="7 8" id="KW-0472">Membrane</keyword>
<comment type="subcellular location">
    <subcellularLocation>
        <location evidence="1">Membrane</location>
        <topology evidence="1">Multi-pass membrane protein</topology>
    </subcellularLocation>
</comment>
<gene>
    <name evidence="9" type="ORF">GT019_13565</name>
</gene>
<proteinExistence type="inferred from homology"/>
<dbReference type="PANTHER" id="PTHR34975:SF2">
    <property type="entry name" value="SPORE GERMINATION PROTEIN A2"/>
    <property type="match status" value="1"/>
</dbReference>
<keyword evidence="4" id="KW-0309">Germination</keyword>
<dbReference type="InterPro" id="IPR004761">
    <property type="entry name" value="Spore_GerAB"/>
</dbReference>
<evidence type="ECO:0000256" key="8">
    <source>
        <dbReference type="SAM" id="Phobius"/>
    </source>
</evidence>
<feature type="transmembrane region" description="Helical" evidence="8">
    <location>
        <begin position="144"/>
        <end position="166"/>
    </location>
</feature>
<evidence type="ECO:0000313" key="10">
    <source>
        <dbReference type="Proteomes" id="UP000665561"/>
    </source>
</evidence>
<feature type="transmembrane region" description="Helical" evidence="8">
    <location>
        <begin position="120"/>
        <end position="137"/>
    </location>
</feature>
<protein>
    <submittedName>
        <fullName evidence="9">GerAB/ArcD/ProY family transporter</fullName>
    </submittedName>
</protein>
<evidence type="ECO:0000256" key="7">
    <source>
        <dbReference type="ARBA" id="ARBA00023136"/>
    </source>
</evidence>
<accession>A0ABW9XQH8</accession>
<dbReference type="Proteomes" id="UP000665561">
    <property type="component" value="Unassembled WGS sequence"/>
</dbReference>
<feature type="transmembrane region" description="Helical" evidence="8">
    <location>
        <begin position="44"/>
        <end position="63"/>
    </location>
</feature>
<evidence type="ECO:0000256" key="4">
    <source>
        <dbReference type="ARBA" id="ARBA00022544"/>
    </source>
</evidence>
<evidence type="ECO:0000256" key="1">
    <source>
        <dbReference type="ARBA" id="ARBA00004141"/>
    </source>
</evidence>
<reference evidence="9 10" key="1">
    <citation type="submission" date="2020-01" db="EMBL/GenBank/DDBJ databases">
        <title>Paenibacillus soybeanensis sp. nov. isolated from the nodules of soybean (Glycine max(L.) Merr).</title>
        <authorList>
            <person name="Wang H."/>
        </authorList>
    </citation>
    <scope>NUCLEOTIDE SEQUENCE [LARGE SCALE GENOMIC DNA]</scope>
    <source>
        <strain evidence="9 10">T1</strain>
    </source>
</reference>
<keyword evidence="3" id="KW-0813">Transport</keyword>
<evidence type="ECO:0000256" key="5">
    <source>
        <dbReference type="ARBA" id="ARBA00022692"/>
    </source>
</evidence>
<evidence type="ECO:0000256" key="3">
    <source>
        <dbReference type="ARBA" id="ARBA00022448"/>
    </source>
</evidence>
<feature type="transmembrane region" description="Helical" evidence="8">
    <location>
        <begin position="191"/>
        <end position="209"/>
    </location>
</feature>
<feature type="transmembrane region" description="Helical" evidence="8">
    <location>
        <begin position="84"/>
        <end position="108"/>
    </location>
</feature>
<comment type="caution">
    <text evidence="9">The sequence shown here is derived from an EMBL/GenBank/DDBJ whole genome shotgun (WGS) entry which is preliminary data.</text>
</comment>
<dbReference type="EMBL" id="JAAAMV010000009">
    <property type="protein sequence ID" value="NBD24907.1"/>
    <property type="molecule type" value="Genomic_DNA"/>
</dbReference>
<feature type="transmembrane region" description="Helical" evidence="8">
    <location>
        <begin position="221"/>
        <end position="241"/>
    </location>
</feature>
<evidence type="ECO:0000256" key="2">
    <source>
        <dbReference type="ARBA" id="ARBA00007998"/>
    </source>
</evidence>
<organism evidence="9 10">
    <name type="scientific">Paenibacillus glycinis</name>
    <dbReference type="NCBI Taxonomy" id="2697035"/>
    <lineage>
        <taxon>Bacteria</taxon>
        <taxon>Bacillati</taxon>
        <taxon>Bacillota</taxon>
        <taxon>Bacilli</taxon>
        <taxon>Bacillales</taxon>
        <taxon>Paenibacillaceae</taxon>
        <taxon>Paenibacillus</taxon>
    </lineage>
</organism>
<keyword evidence="5 8" id="KW-0812">Transmembrane</keyword>
<feature type="transmembrane region" description="Helical" evidence="8">
    <location>
        <begin position="270"/>
        <end position="292"/>
    </location>
</feature>
<feature type="transmembrane region" description="Helical" evidence="8">
    <location>
        <begin position="12"/>
        <end position="32"/>
    </location>
</feature>
<sequence length="371" mass="42885">MLNMVKENYRVSGFFVFFLIHASVIGAGALSFQHFMLDLSGYDTWIVVLLTGLSLHVILWMIFKMLGNPAKDVIDLHGFLFGKSVGRIVSLALVGYFLLLALTVFRGYIEIIQIWMFPHFPTWLLAFLLVCILYYAVSGGFRVIVGYCFFGLLFSSLLPFFLYFNLKYGHVNNLMPIFYHPVRELLASSKYSGIFFMGFESILLYFPFIKAPENNARWAHIGLLFVTLKYAALMFITFMYFSEGLLQHTFWPTFVMLKVIQLSFIERIEFIFICMWLVIIIPVLCLSIWSCTRIIKRTTNLKPTWSLLAILLAVFLAALPFDDRIKIHGLGVRMVEIGFYFVYAYIPLLFVLYVIRSKFSRTALKTVQPDA</sequence>
<keyword evidence="6 8" id="KW-1133">Transmembrane helix</keyword>
<dbReference type="PANTHER" id="PTHR34975">
    <property type="entry name" value="SPORE GERMINATION PROTEIN A2"/>
    <property type="match status" value="1"/>
</dbReference>